<evidence type="ECO:0000256" key="2">
    <source>
        <dbReference type="ARBA" id="ARBA00023015"/>
    </source>
</evidence>
<dbReference type="Gene3D" id="1.10.10.10">
    <property type="entry name" value="Winged helix-like DNA-binding domain superfamily/Winged helix DNA-binding domain"/>
    <property type="match status" value="1"/>
</dbReference>
<dbReference type="GO" id="GO:0016987">
    <property type="term" value="F:sigma factor activity"/>
    <property type="evidence" value="ECO:0007669"/>
    <property type="project" value="UniProtKB-KW"/>
</dbReference>
<evidence type="ECO:0000313" key="7">
    <source>
        <dbReference type="EMBL" id="QZO02293.1"/>
    </source>
</evidence>
<evidence type="ECO:0000256" key="3">
    <source>
        <dbReference type="ARBA" id="ARBA00023082"/>
    </source>
</evidence>
<dbReference type="InterPro" id="IPR039425">
    <property type="entry name" value="RNA_pol_sigma-70-like"/>
</dbReference>
<dbReference type="Proteomes" id="UP000825701">
    <property type="component" value="Chromosome"/>
</dbReference>
<name>A0A9E6REV1_9HYPH</name>
<dbReference type="GO" id="GO:0006352">
    <property type="term" value="P:DNA-templated transcription initiation"/>
    <property type="evidence" value="ECO:0007669"/>
    <property type="project" value="InterPro"/>
</dbReference>
<keyword evidence="8" id="KW-1185">Reference proteome</keyword>
<reference evidence="7" key="1">
    <citation type="submission" date="2021-08" db="EMBL/GenBank/DDBJ databases">
        <authorList>
            <person name="Zhang H."/>
            <person name="Xu M."/>
            <person name="Yu Z."/>
            <person name="Yang L."/>
            <person name="Cai Y."/>
        </authorList>
    </citation>
    <scope>NUCLEOTIDE SEQUENCE</scope>
    <source>
        <strain evidence="7">CHL1</strain>
    </source>
</reference>
<evidence type="ECO:0000256" key="4">
    <source>
        <dbReference type="ARBA" id="ARBA00023163"/>
    </source>
</evidence>
<dbReference type="Gene3D" id="1.10.1740.10">
    <property type="match status" value="1"/>
</dbReference>
<dbReference type="PANTHER" id="PTHR43133:SF63">
    <property type="entry name" value="RNA POLYMERASE SIGMA FACTOR FECI-RELATED"/>
    <property type="match status" value="1"/>
</dbReference>
<protein>
    <submittedName>
        <fullName evidence="7">Sigma-70 family RNA polymerase sigma factor</fullName>
    </submittedName>
</protein>
<dbReference type="InterPro" id="IPR036388">
    <property type="entry name" value="WH-like_DNA-bd_sf"/>
</dbReference>
<keyword evidence="2" id="KW-0805">Transcription regulation</keyword>
<evidence type="ECO:0000256" key="1">
    <source>
        <dbReference type="ARBA" id="ARBA00010641"/>
    </source>
</evidence>
<dbReference type="PANTHER" id="PTHR43133">
    <property type="entry name" value="RNA POLYMERASE ECF-TYPE SIGMA FACTO"/>
    <property type="match status" value="1"/>
</dbReference>
<proteinExistence type="inferred from homology"/>
<sequence length="164" mass="18224">MSSISALSGFYASEHGRLRRIARRITGCRDAAEDVVQDAFVKLSGRKVEADDVGLLVRTTQNLARDAMRASRVRTAYAARMTEEQLAPGLAAPDQATASRQELDALLAAIEALPERTRRVFLMNKVDEVPYPEIASRLGVSVSTVEKEMISALSFCRDWRRRRA</sequence>
<dbReference type="SUPFAM" id="SSF88659">
    <property type="entry name" value="Sigma3 and sigma4 domains of RNA polymerase sigma factors"/>
    <property type="match status" value="1"/>
</dbReference>
<dbReference type="SUPFAM" id="SSF88946">
    <property type="entry name" value="Sigma2 domain of RNA polymerase sigma factors"/>
    <property type="match status" value="1"/>
</dbReference>
<dbReference type="InterPro" id="IPR013325">
    <property type="entry name" value="RNA_pol_sigma_r2"/>
</dbReference>
<dbReference type="InterPro" id="IPR014284">
    <property type="entry name" value="RNA_pol_sigma-70_dom"/>
</dbReference>
<dbReference type="NCBIfam" id="TIGR02937">
    <property type="entry name" value="sigma70-ECF"/>
    <property type="match status" value="1"/>
</dbReference>
<dbReference type="GO" id="GO:0003677">
    <property type="term" value="F:DNA binding"/>
    <property type="evidence" value="ECO:0007669"/>
    <property type="project" value="InterPro"/>
</dbReference>
<dbReference type="EMBL" id="CP081869">
    <property type="protein sequence ID" value="QZO02293.1"/>
    <property type="molecule type" value="Genomic_DNA"/>
</dbReference>
<accession>A0A9E6REV1</accession>
<dbReference type="Pfam" id="PF04542">
    <property type="entry name" value="Sigma70_r2"/>
    <property type="match status" value="1"/>
</dbReference>
<feature type="domain" description="RNA polymerase sigma-70 region 2" evidence="5">
    <location>
        <begin position="11"/>
        <end position="70"/>
    </location>
</feature>
<organism evidence="7 8">
    <name type="scientific">Chenggangzhangella methanolivorans</name>
    <dbReference type="NCBI Taxonomy" id="1437009"/>
    <lineage>
        <taxon>Bacteria</taxon>
        <taxon>Pseudomonadati</taxon>
        <taxon>Pseudomonadota</taxon>
        <taxon>Alphaproteobacteria</taxon>
        <taxon>Hyphomicrobiales</taxon>
        <taxon>Methylopilaceae</taxon>
        <taxon>Chenggangzhangella</taxon>
    </lineage>
</organism>
<evidence type="ECO:0000259" key="5">
    <source>
        <dbReference type="Pfam" id="PF04542"/>
    </source>
</evidence>
<dbReference type="Pfam" id="PF08281">
    <property type="entry name" value="Sigma70_r4_2"/>
    <property type="match status" value="1"/>
</dbReference>
<dbReference type="InterPro" id="IPR013324">
    <property type="entry name" value="RNA_pol_sigma_r3/r4-like"/>
</dbReference>
<keyword evidence="3" id="KW-0731">Sigma factor</keyword>
<comment type="similarity">
    <text evidence="1">Belongs to the sigma-70 factor family. ECF subfamily.</text>
</comment>
<dbReference type="KEGG" id="cmet:K6K41_07245"/>
<gene>
    <name evidence="7" type="ORF">K6K41_07245</name>
</gene>
<dbReference type="InterPro" id="IPR007627">
    <property type="entry name" value="RNA_pol_sigma70_r2"/>
</dbReference>
<evidence type="ECO:0000259" key="6">
    <source>
        <dbReference type="Pfam" id="PF08281"/>
    </source>
</evidence>
<dbReference type="InterPro" id="IPR013249">
    <property type="entry name" value="RNA_pol_sigma70_r4_t2"/>
</dbReference>
<feature type="domain" description="RNA polymerase sigma factor 70 region 4 type 2" evidence="6">
    <location>
        <begin position="104"/>
        <end position="148"/>
    </location>
</feature>
<dbReference type="AlphaFoldDB" id="A0A9E6REV1"/>
<keyword evidence="4" id="KW-0804">Transcription</keyword>
<evidence type="ECO:0000313" key="8">
    <source>
        <dbReference type="Proteomes" id="UP000825701"/>
    </source>
</evidence>